<proteinExistence type="predicted"/>
<dbReference type="InterPro" id="IPR012340">
    <property type="entry name" value="NA-bd_OB-fold"/>
</dbReference>
<evidence type="ECO:0008006" key="2">
    <source>
        <dbReference type="Google" id="ProtNLM"/>
    </source>
</evidence>
<evidence type="ECO:0000313" key="1">
    <source>
        <dbReference type="EMBL" id="CAA9417367.1"/>
    </source>
</evidence>
<protein>
    <recommendedName>
        <fullName evidence="2">DNA-binding protein</fullName>
    </recommendedName>
</protein>
<dbReference type="CDD" id="cd04488">
    <property type="entry name" value="RecG_wedge_OBF"/>
    <property type="match status" value="1"/>
</dbReference>
<dbReference type="AlphaFoldDB" id="A0A6J4PJ68"/>
<gene>
    <name evidence="1" type="ORF">AVDCRST_MAG35-1784</name>
</gene>
<accession>A0A6J4PJ68</accession>
<dbReference type="EMBL" id="CADCUY010000367">
    <property type="protein sequence ID" value="CAA9417367.1"/>
    <property type="molecule type" value="Genomic_DNA"/>
</dbReference>
<organism evidence="1">
    <name type="scientific">uncultured Quadrisphaera sp</name>
    <dbReference type="NCBI Taxonomy" id="904978"/>
    <lineage>
        <taxon>Bacteria</taxon>
        <taxon>Bacillati</taxon>
        <taxon>Actinomycetota</taxon>
        <taxon>Actinomycetes</taxon>
        <taxon>Kineosporiales</taxon>
        <taxon>Kineosporiaceae</taxon>
        <taxon>Quadrisphaera</taxon>
        <taxon>environmental samples</taxon>
    </lineage>
</organism>
<reference evidence="1" key="1">
    <citation type="submission" date="2020-02" db="EMBL/GenBank/DDBJ databases">
        <authorList>
            <person name="Meier V. D."/>
        </authorList>
    </citation>
    <scope>NUCLEOTIDE SEQUENCE</scope>
    <source>
        <strain evidence="1">AVDCRST_MAG35</strain>
    </source>
</reference>
<sequence>MGRLTADREQLRADEDVAQAARLGGTPCAQLAGRRRAVVSGTLRAVTLRPQGGVPALEAELSDGTGSLVLVWLGRREIAGVQAGASIRVEGFVACTDGRKVLYNPRYELVPRATA</sequence>
<name>A0A6J4PJ68_9ACTN</name>
<dbReference type="Gene3D" id="2.40.50.140">
    <property type="entry name" value="Nucleic acid-binding proteins"/>
    <property type="match status" value="1"/>
</dbReference>